<feature type="transmembrane region" description="Helical" evidence="2">
    <location>
        <begin position="650"/>
        <end position="674"/>
    </location>
</feature>
<sequence>MKLSPYSTSGHPEFKFRATPPNFSQQDYSIRSNFLFPSPKIEGTKVTTFHAKLDGNFLGFSGEVEGYGKNGKKFRIYGSMLSQQSPHHELYSSAVVPPVPSLPLTYAAQVPVWATRFVQDAAKAGSQVGDPPMSAELMYTLPVPDENNLTSACMSDLMAAAWSVFPDDQAKTLKLTDEKAKWTCPAYLSDYVNSNQDIKDVLCEMITVQTCQGMYADHTQAQWRPDFTSKREVQQRVQYYLQGGDKTCMSNKPAFGNVYNYIYNYQYGQFTRGLQPYMEGKGGRTRMQWAQALFDFATSGDRLCDACMEDASSGLVKKVGHILSCLTDAYFPPKGQLKGDDKRRKKTLAELYTQKIAVKVKEFARIYATTLEVDEMKDVMTKLLQKLWDYSQGMPGETAKEISNAYAEMQIRRAGGITQEIQGLIEELATAWKASAEDEGGSWDHVQSWIDGHPNWSANLKSFWTFVGGCCSVLIATVGTIYLFENWKTVDPEWKVFFVSASFYHTLKAAKMFGEATRRWWDKPMELIENGSFDEALSAVDTEWYAFVGKTRDSELFRSCSEVVGEETTEELFTRVAFTGRQRDHEMCVEFMAEEGSAHMAQNVAKTGRFSKYFAKFAFMVKCLGAVVVLICVIAMVVQIAREWDTEDKGLIALDILATVAGVIEFAAITANIVGCTVTLLGVANVIPIIGQIAALVGIVIFVIAAAIRGSKLDPVQEWVKDHGRPALAAVKKPSKDWLDKHPIQYDAAPVFGCFVSVDGKTHALEEEGPGQRFGSPSTELSDDRPAPRKACCGAGGGWWPASC</sequence>
<organism evidence="3">
    <name type="scientific">Zooxanthella nutricula</name>
    <dbReference type="NCBI Taxonomy" id="1333877"/>
    <lineage>
        <taxon>Eukaryota</taxon>
        <taxon>Sar</taxon>
        <taxon>Alveolata</taxon>
        <taxon>Dinophyceae</taxon>
        <taxon>Peridiniales</taxon>
        <taxon>Peridiniales incertae sedis</taxon>
        <taxon>Zooxanthella</taxon>
    </lineage>
</organism>
<feature type="region of interest" description="Disordered" evidence="1">
    <location>
        <begin position="766"/>
        <end position="787"/>
    </location>
</feature>
<feature type="transmembrane region" description="Helical" evidence="2">
    <location>
        <begin position="686"/>
        <end position="708"/>
    </location>
</feature>
<keyword evidence="2" id="KW-1133">Transmembrane helix</keyword>
<dbReference type="AlphaFoldDB" id="A0A7S2MT48"/>
<proteinExistence type="predicted"/>
<keyword evidence="2" id="KW-0812">Transmembrane</keyword>
<accession>A0A7S2MT48</accession>
<name>A0A7S2MT48_9DINO</name>
<protein>
    <submittedName>
        <fullName evidence="3">Uncharacterized protein</fullName>
    </submittedName>
</protein>
<evidence type="ECO:0000256" key="2">
    <source>
        <dbReference type="SAM" id="Phobius"/>
    </source>
</evidence>
<reference evidence="3" key="1">
    <citation type="submission" date="2021-01" db="EMBL/GenBank/DDBJ databases">
        <authorList>
            <person name="Corre E."/>
            <person name="Pelletier E."/>
            <person name="Niang G."/>
            <person name="Scheremetjew M."/>
            <person name="Finn R."/>
            <person name="Kale V."/>
            <person name="Holt S."/>
            <person name="Cochrane G."/>
            <person name="Meng A."/>
            <person name="Brown T."/>
            <person name="Cohen L."/>
        </authorList>
    </citation>
    <scope>NUCLEOTIDE SEQUENCE</scope>
    <source>
        <strain evidence="3">RCC3387</strain>
    </source>
</reference>
<keyword evidence="2" id="KW-0472">Membrane</keyword>
<gene>
    <name evidence="3" type="ORF">BRAN1462_LOCUS4304</name>
</gene>
<evidence type="ECO:0000313" key="3">
    <source>
        <dbReference type="EMBL" id="CAD9500625.1"/>
    </source>
</evidence>
<evidence type="ECO:0000256" key="1">
    <source>
        <dbReference type="SAM" id="MobiDB-lite"/>
    </source>
</evidence>
<feature type="transmembrane region" description="Helical" evidence="2">
    <location>
        <begin position="617"/>
        <end position="638"/>
    </location>
</feature>
<feature type="transmembrane region" description="Helical" evidence="2">
    <location>
        <begin position="463"/>
        <end position="484"/>
    </location>
</feature>
<dbReference type="EMBL" id="HBGW01006602">
    <property type="protein sequence ID" value="CAD9500625.1"/>
    <property type="molecule type" value="Transcribed_RNA"/>
</dbReference>